<protein>
    <submittedName>
        <fullName evidence="1">Uncharacterized protein</fullName>
    </submittedName>
</protein>
<sequence>MVQDTLRAKSRTSNQIQWIQTQSCPNRYLGPFSDVENHDWFVNSMSVLASPKTEYLKYRNEQRCYFIRTDGREFESV</sequence>
<proteinExistence type="predicted"/>
<dbReference type="AlphaFoldDB" id="A0A9P6NRS5"/>
<gene>
    <name evidence="1" type="ORF">CROQUDRAFT_87969</name>
</gene>
<dbReference type="Proteomes" id="UP000886653">
    <property type="component" value="Unassembled WGS sequence"/>
</dbReference>
<name>A0A9P6NRS5_9BASI</name>
<dbReference type="EMBL" id="MU167219">
    <property type="protein sequence ID" value="KAG0150462.1"/>
    <property type="molecule type" value="Genomic_DNA"/>
</dbReference>
<evidence type="ECO:0000313" key="2">
    <source>
        <dbReference type="Proteomes" id="UP000886653"/>
    </source>
</evidence>
<keyword evidence="2" id="KW-1185">Reference proteome</keyword>
<organism evidence="1 2">
    <name type="scientific">Cronartium quercuum f. sp. fusiforme G11</name>
    <dbReference type="NCBI Taxonomy" id="708437"/>
    <lineage>
        <taxon>Eukaryota</taxon>
        <taxon>Fungi</taxon>
        <taxon>Dikarya</taxon>
        <taxon>Basidiomycota</taxon>
        <taxon>Pucciniomycotina</taxon>
        <taxon>Pucciniomycetes</taxon>
        <taxon>Pucciniales</taxon>
        <taxon>Coleosporiaceae</taxon>
        <taxon>Cronartium</taxon>
    </lineage>
</organism>
<accession>A0A9P6NRS5</accession>
<reference evidence="1" key="1">
    <citation type="submission" date="2013-11" db="EMBL/GenBank/DDBJ databases">
        <title>Genome sequence of the fusiform rust pathogen reveals effectors for host alternation and coevolution with pine.</title>
        <authorList>
            <consortium name="DOE Joint Genome Institute"/>
            <person name="Smith K."/>
            <person name="Pendleton A."/>
            <person name="Kubisiak T."/>
            <person name="Anderson C."/>
            <person name="Salamov A."/>
            <person name="Aerts A."/>
            <person name="Riley R."/>
            <person name="Clum A."/>
            <person name="Lindquist E."/>
            <person name="Ence D."/>
            <person name="Campbell M."/>
            <person name="Kronenberg Z."/>
            <person name="Feau N."/>
            <person name="Dhillon B."/>
            <person name="Hamelin R."/>
            <person name="Burleigh J."/>
            <person name="Smith J."/>
            <person name="Yandell M."/>
            <person name="Nelson C."/>
            <person name="Grigoriev I."/>
            <person name="Davis J."/>
        </authorList>
    </citation>
    <scope>NUCLEOTIDE SEQUENCE</scope>
    <source>
        <strain evidence="1">G11</strain>
    </source>
</reference>
<comment type="caution">
    <text evidence="1">The sequence shown here is derived from an EMBL/GenBank/DDBJ whole genome shotgun (WGS) entry which is preliminary data.</text>
</comment>
<evidence type="ECO:0000313" key="1">
    <source>
        <dbReference type="EMBL" id="KAG0150462.1"/>
    </source>
</evidence>